<comment type="cofactor">
    <cofactor evidence="8">
        <name>Zn(2+)</name>
        <dbReference type="ChEBI" id="CHEBI:29105"/>
    </cofactor>
    <text evidence="8">Binds 1 zinc ion per subunit.</text>
</comment>
<dbReference type="SUPFAM" id="SSF53056">
    <property type="entry name" value="beta-carbonic anhydrase, cab"/>
    <property type="match status" value="1"/>
</dbReference>
<accession>A0A839RLG5</accession>
<dbReference type="PROSITE" id="PS00704">
    <property type="entry name" value="PROK_CO2_ANHYDRASE_1"/>
    <property type="match status" value="1"/>
</dbReference>
<reference evidence="9 10" key="1">
    <citation type="submission" date="2020-08" db="EMBL/GenBank/DDBJ databases">
        <title>Sequencing the genomes of 1000 actinobacteria strains.</title>
        <authorList>
            <person name="Klenk H.-P."/>
        </authorList>
    </citation>
    <scope>NUCLEOTIDE SEQUENCE [LARGE SCALE GENOMIC DNA]</scope>
    <source>
        <strain evidence="9 10">DSM 45258</strain>
    </source>
</reference>
<dbReference type="OrthoDB" id="9797527at2"/>
<dbReference type="AlphaFoldDB" id="A0A839RLG5"/>
<dbReference type="FunFam" id="3.40.1050.10:FF:000006">
    <property type="entry name" value="Carbonic anhydrase"/>
    <property type="match status" value="1"/>
</dbReference>
<dbReference type="GO" id="GO:0015976">
    <property type="term" value="P:carbon utilization"/>
    <property type="evidence" value="ECO:0007669"/>
    <property type="project" value="InterPro"/>
</dbReference>
<evidence type="ECO:0000256" key="7">
    <source>
        <dbReference type="ARBA" id="ARBA00048348"/>
    </source>
</evidence>
<dbReference type="GO" id="GO:0004089">
    <property type="term" value="F:carbonate dehydratase activity"/>
    <property type="evidence" value="ECO:0007669"/>
    <property type="project" value="UniProtKB-EC"/>
</dbReference>
<comment type="similarity">
    <text evidence="1">Belongs to the beta-class carbonic anhydrase family.</text>
</comment>
<feature type="binding site" evidence="8">
    <location>
        <position position="51"/>
    </location>
    <ligand>
        <name>Zn(2+)</name>
        <dbReference type="ChEBI" id="CHEBI:29105"/>
    </ligand>
</feature>
<dbReference type="EMBL" id="JACHWS010000002">
    <property type="protein sequence ID" value="MBB3037752.1"/>
    <property type="molecule type" value="Genomic_DNA"/>
</dbReference>
<evidence type="ECO:0000313" key="9">
    <source>
        <dbReference type="EMBL" id="MBB3037752.1"/>
    </source>
</evidence>
<evidence type="ECO:0000256" key="1">
    <source>
        <dbReference type="ARBA" id="ARBA00006217"/>
    </source>
</evidence>
<feature type="binding site" evidence="8">
    <location>
        <position position="107"/>
    </location>
    <ligand>
        <name>Zn(2+)</name>
        <dbReference type="ChEBI" id="CHEBI:29105"/>
    </ligand>
</feature>
<sequence length="207" mass="21995">MPSSNPVSAWKALKEGNERFVSGKPLHPSQGIDDRAKLVDAQHPTAIIFGCADSRVAAEIIFDQGLGQMFVIRTAGHVVDSAVLGSIEYGVGVLNVPLIVVLGHDKCGAVAAALATLDGGDMPEGFVRDIIERVTPSLLRARQDGLTTVDEFEAQHVRETSKLLTGRSRVLAERIADGRCAIVGATYNLAEGQIRLRTVVGDVGEVD</sequence>
<evidence type="ECO:0000256" key="6">
    <source>
        <dbReference type="ARBA" id="ARBA00024993"/>
    </source>
</evidence>
<keyword evidence="3 8" id="KW-0479">Metal-binding</keyword>
<dbReference type="RefSeq" id="WP_064442359.1">
    <property type="nucleotide sequence ID" value="NZ_BDDI01000023.1"/>
</dbReference>
<keyword evidence="5 9" id="KW-0456">Lyase</keyword>
<gene>
    <name evidence="9" type="ORF">FHU29_002201</name>
</gene>
<evidence type="ECO:0000256" key="4">
    <source>
        <dbReference type="ARBA" id="ARBA00022833"/>
    </source>
</evidence>
<dbReference type="PANTHER" id="PTHR11002:SF79">
    <property type="entry name" value="CARBONIC ANHYDRASE 2"/>
    <property type="match status" value="1"/>
</dbReference>
<feature type="binding site" evidence="8">
    <location>
        <position position="104"/>
    </location>
    <ligand>
        <name>Zn(2+)</name>
        <dbReference type="ChEBI" id="CHEBI:29105"/>
    </ligand>
</feature>
<dbReference type="EC" id="4.2.1.1" evidence="2"/>
<dbReference type="SMART" id="SM00947">
    <property type="entry name" value="Pro_CA"/>
    <property type="match status" value="1"/>
</dbReference>
<keyword evidence="10" id="KW-1185">Reference proteome</keyword>
<evidence type="ECO:0000256" key="5">
    <source>
        <dbReference type="ARBA" id="ARBA00023239"/>
    </source>
</evidence>
<protein>
    <recommendedName>
        <fullName evidence="2">carbonic anhydrase</fullName>
        <ecNumber evidence="2">4.2.1.1</ecNumber>
    </recommendedName>
</protein>
<dbReference type="GO" id="GO:0008270">
    <property type="term" value="F:zinc ion binding"/>
    <property type="evidence" value="ECO:0007669"/>
    <property type="project" value="InterPro"/>
</dbReference>
<dbReference type="Pfam" id="PF00484">
    <property type="entry name" value="Pro_CA"/>
    <property type="match status" value="1"/>
</dbReference>
<dbReference type="Proteomes" id="UP000567922">
    <property type="component" value="Unassembled WGS sequence"/>
</dbReference>
<keyword evidence="4 8" id="KW-0862">Zinc</keyword>
<evidence type="ECO:0000256" key="8">
    <source>
        <dbReference type="PIRSR" id="PIRSR601765-1"/>
    </source>
</evidence>
<evidence type="ECO:0000313" key="10">
    <source>
        <dbReference type="Proteomes" id="UP000567922"/>
    </source>
</evidence>
<dbReference type="Gene3D" id="3.40.1050.10">
    <property type="entry name" value="Carbonic anhydrase"/>
    <property type="match status" value="1"/>
</dbReference>
<comment type="catalytic activity">
    <reaction evidence="7">
        <text>hydrogencarbonate + H(+) = CO2 + H2O</text>
        <dbReference type="Rhea" id="RHEA:10748"/>
        <dbReference type="ChEBI" id="CHEBI:15377"/>
        <dbReference type="ChEBI" id="CHEBI:15378"/>
        <dbReference type="ChEBI" id="CHEBI:16526"/>
        <dbReference type="ChEBI" id="CHEBI:17544"/>
        <dbReference type="EC" id="4.2.1.1"/>
    </reaction>
</comment>
<comment type="caution">
    <text evidence="9">The sequence shown here is derived from an EMBL/GenBank/DDBJ whole genome shotgun (WGS) entry which is preliminary data.</text>
</comment>
<feature type="binding site" evidence="8">
    <location>
        <position position="53"/>
    </location>
    <ligand>
        <name>Zn(2+)</name>
        <dbReference type="ChEBI" id="CHEBI:29105"/>
    </ligand>
</feature>
<comment type="function">
    <text evidence="6">Catalyzes the reversible hydration of carbon dioxide to form bicarbonate.</text>
</comment>
<dbReference type="InterPro" id="IPR036874">
    <property type="entry name" value="Carbonic_anhydrase_sf"/>
</dbReference>
<name>A0A839RLG5_9ACTN</name>
<dbReference type="InterPro" id="IPR001765">
    <property type="entry name" value="Carbonic_anhydrase"/>
</dbReference>
<dbReference type="PANTHER" id="PTHR11002">
    <property type="entry name" value="CARBONIC ANHYDRASE"/>
    <property type="match status" value="1"/>
</dbReference>
<evidence type="ECO:0000256" key="2">
    <source>
        <dbReference type="ARBA" id="ARBA00012925"/>
    </source>
</evidence>
<dbReference type="CDD" id="cd03378">
    <property type="entry name" value="beta_CA_cladeC"/>
    <property type="match status" value="1"/>
</dbReference>
<evidence type="ECO:0000256" key="3">
    <source>
        <dbReference type="ARBA" id="ARBA00022723"/>
    </source>
</evidence>
<proteinExistence type="inferred from homology"/>
<dbReference type="InterPro" id="IPR015892">
    <property type="entry name" value="Carbonic_anhydrase_CS"/>
</dbReference>
<organism evidence="9 10">
    <name type="scientific">Hoyosella altamirensis</name>
    <dbReference type="NCBI Taxonomy" id="616997"/>
    <lineage>
        <taxon>Bacteria</taxon>
        <taxon>Bacillati</taxon>
        <taxon>Actinomycetota</taxon>
        <taxon>Actinomycetes</taxon>
        <taxon>Mycobacteriales</taxon>
        <taxon>Hoyosellaceae</taxon>
        <taxon>Hoyosella</taxon>
    </lineage>
</organism>